<feature type="compositionally biased region" description="Basic and acidic residues" evidence="1">
    <location>
        <begin position="171"/>
        <end position="185"/>
    </location>
</feature>
<accession>A0AAI9E818</accession>
<dbReference type="Proteomes" id="UP001296104">
    <property type="component" value="Unassembled WGS sequence"/>
</dbReference>
<sequence length="240" mass="26927">MAIRERAKALFKARSKHTDRDSTLSKSSTQNSDRERWPSNVYKPGEPMPRPKYRATPKKEHKEKLEAFSFAEAWRRRSFQSQHSPMGTRAPSRRNSREHASRRSSWLSMTARKSISGKSESRSNSVTSGETDKSNVRYREHMGAARPTALSGQPEHEGDDDVGNVGVSRVQSKDHGPLSRARTAEEPTNGQSPPPPKLEFNTQMQALSQTMSTAHDHQLFTEQDLALALKRSHLAVPAQG</sequence>
<evidence type="ECO:0000256" key="1">
    <source>
        <dbReference type="SAM" id="MobiDB-lite"/>
    </source>
</evidence>
<evidence type="ECO:0000313" key="2">
    <source>
        <dbReference type="EMBL" id="CAK3852824.1"/>
    </source>
</evidence>
<feature type="region of interest" description="Disordered" evidence="1">
    <location>
        <begin position="76"/>
        <end position="202"/>
    </location>
</feature>
<feature type="region of interest" description="Disordered" evidence="1">
    <location>
        <begin position="1"/>
        <end position="64"/>
    </location>
</feature>
<evidence type="ECO:0000313" key="3">
    <source>
        <dbReference type="Proteomes" id="UP001296104"/>
    </source>
</evidence>
<proteinExistence type="predicted"/>
<feature type="compositionally biased region" description="Polar residues" evidence="1">
    <location>
        <begin position="103"/>
        <end position="129"/>
    </location>
</feature>
<organism evidence="2 3">
    <name type="scientific">Lecanosticta acicola</name>
    <dbReference type="NCBI Taxonomy" id="111012"/>
    <lineage>
        <taxon>Eukaryota</taxon>
        <taxon>Fungi</taxon>
        <taxon>Dikarya</taxon>
        <taxon>Ascomycota</taxon>
        <taxon>Pezizomycotina</taxon>
        <taxon>Dothideomycetes</taxon>
        <taxon>Dothideomycetidae</taxon>
        <taxon>Mycosphaerellales</taxon>
        <taxon>Mycosphaerellaceae</taxon>
        <taxon>Lecanosticta</taxon>
    </lineage>
</organism>
<feature type="compositionally biased region" description="Basic and acidic residues" evidence="1">
    <location>
        <begin position="130"/>
        <end position="143"/>
    </location>
</feature>
<name>A0AAI9E818_9PEZI</name>
<keyword evidence="3" id="KW-1185">Reference proteome</keyword>
<reference evidence="2" key="1">
    <citation type="submission" date="2023-11" db="EMBL/GenBank/DDBJ databases">
        <authorList>
            <person name="Alioto T."/>
            <person name="Alioto T."/>
            <person name="Gomez Garrido J."/>
        </authorList>
    </citation>
    <scope>NUCLEOTIDE SEQUENCE</scope>
</reference>
<dbReference type="AlphaFoldDB" id="A0AAI9E818"/>
<dbReference type="EMBL" id="CAVMBE010000007">
    <property type="protein sequence ID" value="CAK3852824.1"/>
    <property type="molecule type" value="Genomic_DNA"/>
</dbReference>
<comment type="caution">
    <text evidence="2">The sequence shown here is derived from an EMBL/GenBank/DDBJ whole genome shotgun (WGS) entry which is preliminary data.</text>
</comment>
<protein>
    <submittedName>
        <fullName evidence="2">Uncharacterized protein</fullName>
    </submittedName>
</protein>
<gene>
    <name evidence="2" type="ORF">LECACI_7A001686</name>
</gene>